<dbReference type="InterPro" id="IPR000008">
    <property type="entry name" value="C2_dom"/>
</dbReference>
<evidence type="ECO:0000256" key="1">
    <source>
        <dbReference type="SAM" id="SignalP"/>
    </source>
</evidence>
<dbReference type="CDD" id="cd04051">
    <property type="entry name" value="C2_SRC2_like"/>
    <property type="match status" value="1"/>
</dbReference>
<protein>
    <recommendedName>
        <fullName evidence="2">C2 domain-containing protein</fullName>
    </recommendedName>
</protein>
<sequence length="333" mass="36826">MGIIWVEVCLISAHGLQLSTSLWKRQWFAVGWIDHNSKYCTKVVDSGRANPVWRTKFVIPVDDSASNIQDLALNVEVYSIDPVFFTEKLHGSATVFLREFLVMKVKNSEGSKPRQEEIGSYQLRKKKSSKPRGCIDILIRISDKKKEPNSQSGNKEGILLLDDGDGTRLTIEEGIRQAYPQKPQVSIHQPEKDHVQTNVPDYHSLPSTTTNYYDPYEGETSYHEVDEPSYREVAGPSYLLPRTITPPPPPPPSNVGYIPTFLPRNDGLSPSYREMSTSRAALGQRVPAGVAMGLGAGALAAGAVIFGDDFMSGFDVPPDLGDSGFNLEMVPPF</sequence>
<dbReference type="PANTHER" id="PTHR32246:SF153">
    <property type="entry name" value="LIPID-BINDING (CALB DOMAIN) FAMILY PROTEIN, PUTATIVE-RELATED"/>
    <property type="match status" value="1"/>
</dbReference>
<dbReference type="Pfam" id="PF00168">
    <property type="entry name" value="C2"/>
    <property type="match status" value="1"/>
</dbReference>
<dbReference type="PROSITE" id="PS50004">
    <property type="entry name" value="C2"/>
    <property type="match status" value="1"/>
</dbReference>
<dbReference type="EMBL" id="KN670425">
    <property type="protein sequence ID" value="KHN02132.1"/>
    <property type="molecule type" value="Genomic_DNA"/>
</dbReference>
<keyword evidence="1" id="KW-0732">Signal</keyword>
<accession>A0A0B2P380</accession>
<dbReference type="PANTHER" id="PTHR32246">
    <property type="entry name" value="INGRESSION PROTEIN FIC1"/>
    <property type="match status" value="1"/>
</dbReference>
<dbReference type="InterPro" id="IPR044750">
    <property type="entry name" value="C2_SRC2/BAP"/>
</dbReference>
<dbReference type="Proteomes" id="UP000053555">
    <property type="component" value="Unassembled WGS sequence"/>
</dbReference>
<feature type="domain" description="C2" evidence="2">
    <location>
        <begin position="1"/>
        <end position="110"/>
    </location>
</feature>
<gene>
    <name evidence="3" type="ORF">glysoja_046458</name>
</gene>
<organism evidence="3">
    <name type="scientific">Glycine soja</name>
    <name type="common">Wild soybean</name>
    <dbReference type="NCBI Taxonomy" id="3848"/>
    <lineage>
        <taxon>Eukaryota</taxon>
        <taxon>Viridiplantae</taxon>
        <taxon>Streptophyta</taxon>
        <taxon>Embryophyta</taxon>
        <taxon>Tracheophyta</taxon>
        <taxon>Spermatophyta</taxon>
        <taxon>Magnoliopsida</taxon>
        <taxon>eudicotyledons</taxon>
        <taxon>Gunneridae</taxon>
        <taxon>Pentapetalae</taxon>
        <taxon>rosids</taxon>
        <taxon>fabids</taxon>
        <taxon>Fabales</taxon>
        <taxon>Fabaceae</taxon>
        <taxon>Papilionoideae</taxon>
        <taxon>50 kb inversion clade</taxon>
        <taxon>NPAAA clade</taxon>
        <taxon>indigoferoid/millettioid clade</taxon>
        <taxon>Phaseoleae</taxon>
        <taxon>Glycine</taxon>
        <taxon>Glycine subgen. Soja</taxon>
    </lineage>
</organism>
<dbReference type="AlphaFoldDB" id="A0A0B2P380"/>
<dbReference type="InterPro" id="IPR035892">
    <property type="entry name" value="C2_domain_sf"/>
</dbReference>
<evidence type="ECO:0000259" key="2">
    <source>
        <dbReference type="PROSITE" id="PS50004"/>
    </source>
</evidence>
<feature type="signal peptide" evidence="1">
    <location>
        <begin position="1"/>
        <end position="15"/>
    </location>
</feature>
<name>A0A0B2P380_GLYSO</name>
<dbReference type="SMART" id="SM00239">
    <property type="entry name" value="C2"/>
    <property type="match status" value="1"/>
</dbReference>
<dbReference type="GO" id="GO:0006952">
    <property type="term" value="P:defense response"/>
    <property type="evidence" value="ECO:0007669"/>
    <property type="project" value="InterPro"/>
</dbReference>
<proteinExistence type="predicted"/>
<dbReference type="SUPFAM" id="SSF49562">
    <property type="entry name" value="C2 domain (Calcium/lipid-binding domain, CaLB)"/>
    <property type="match status" value="1"/>
</dbReference>
<dbReference type="Gene3D" id="2.60.40.150">
    <property type="entry name" value="C2 domain"/>
    <property type="match status" value="1"/>
</dbReference>
<reference evidence="3" key="1">
    <citation type="submission" date="2014-07" db="EMBL/GenBank/DDBJ databases">
        <title>Identification of a novel salt tolerance gene in wild soybean by whole-genome sequencing.</title>
        <authorList>
            <person name="Lam H.-M."/>
            <person name="Qi X."/>
            <person name="Li M.-W."/>
            <person name="Liu X."/>
            <person name="Xie M."/>
            <person name="Ni M."/>
            <person name="Xu X."/>
        </authorList>
    </citation>
    <scope>NUCLEOTIDE SEQUENCE [LARGE SCALE GENOMIC DNA]</scope>
    <source>
        <tissue evidence="3">Root</tissue>
    </source>
</reference>
<evidence type="ECO:0000313" key="3">
    <source>
        <dbReference type="EMBL" id="KHN02132.1"/>
    </source>
</evidence>
<feature type="chain" id="PRO_5012339225" description="C2 domain-containing protein" evidence="1">
    <location>
        <begin position="16"/>
        <end position="333"/>
    </location>
</feature>